<dbReference type="SUPFAM" id="SSF53448">
    <property type="entry name" value="Nucleotide-diphospho-sugar transferases"/>
    <property type="match status" value="1"/>
</dbReference>
<evidence type="ECO:0000259" key="1">
    <source>
        <dbReference type="Pfam" id="PF00535"/>
    </source>
</evidence>
<dbReference type="InterPro" id="IPR029044">
    <property type="entry name" value="Nucleotide-diphossugar_trans"/>
</dbReference>
<dbReference type="Pfam" id="PF00535">
    <property type="entry name" value="Glycos_transf_2"/>
    <property type="match status" value="1"/>
</dbReference>
<feature type="domain" description="Glycosyltransferase 2-like" evidence="1">
    <location>
        <begin position="7"/>
        <end position="92"/>
    </location>
</feature>
<dbReference type="RefSeq" id="WP_326840564.1">
    <property type="nucleotide sequence ID" value="NZ_SVNY01000004.1"/>
</dbReference>
<dbReference type="AlphaFoldDB" id="A0A928Q5F8"/>
<comment type="caution">
    <text evidence="2">The sequence shown here is derived from an EMBL/GenBank/DDBJ whole genome shotgun (WGS) entry which is preliminary data.</text>
</comment>
<protein>
    <submittedName>
        <fullName evidence="2">Glycosyltransferase family 2 protein</fullName>
    </submittedName>
</protein>
<reference evidence="2" key="1">
    <citation type="submission" date="2019-04" db="EMBL/GenBank/DDBJ databases">
        <title>Evolution of Biomass-Degrading Anaerobic Consortia Revealed by Metagenomics.</title>
        <authorList>
            <person name="Peng X."/>
        </authorList>
    </citation>
    <scope>NUCLEOTIDE SEQUENCE</scope>
    <source>
        <strain evidence="2">SIG551</strain>
    </source>
</reference>
<dbReference type="Proteomes" id="UP000754750">
    <property type="component" value="Unassembled WGS sequence"/>
</dbReference>
<dbReference type="CDD" id="cd00761">
    <property type="entry name" value="Glyco_tranf_GTA_type"/>
    <property type="match status" value="1"/>
</dbReference>
<dbReference type="EMBL" id="SVNY01000004">
    <property type="protein sequence ID" value="MBE6833835.1"/>
    <property type="molecule type" value="Genomic_DNA"/>
</dbReference>
<evidence type="ECO:0000313" key="2">
    <source>
        <dbReference type="EMBL" id="MBE6833835.1"/>
    </source>
</evidence>
<organism evidence="2 3">
    <name type="scientific">Faecalispora sporosphaeroides</name>
    <dbReference type="NCBI Taxonomy" id="1549"/>
    <lineage>
        <taxon>Bacteria</taxon>
        <taxon>Bacillati</taxon>
        <taxon>Bacillota</taxon>
        <taxon>Clostridia</taxon>
        <taxon>Eubacteriales</taxon>
        <taxon>Oscillospiraceae</taxon>
        <taxon>Faecalispora</taxon>
    </lineage>
</organism>
<sequence>MQAPELSLILPVRDIEIELPGILRSIKEQVGAATAEWIIVDMGSDDQTVLRAVQYIKEERLQGFVIQNGKGSVSAALNTGMQKAAGEYLSFVFARRLYGGYLSSYLEAARAAQADLVFGGLDANAEQPKGKPTGGDGLWYAQQMAQGRLRIDIAALLLRKSFLQAQKLYFQENCRHGYSEEFIYCCLLSGAKVARAPVALRRRRELELWRPKAAPAGREIFQAIEAMLRVQAVIENRCPDNRELCESFEERKLPETVMDCVDVLLREGLGYNTVRGYLRVEGYDRLLAQGKRTGRALRGRIRLWRMLPWMYHPQ</sequence>
<evidence type="ECO:0000313" key="3">
    <source>
        <dbReference type="Proteomes" id="UP000754750"/>
    </source>
</evidence>
<dbReference type="InterPro" id="IPR001173">
    <property type="entry name" value="Glyco_trans_2-like"/>
</dbReference>
<dbReference type="Gene3D" id="3.90.550.10">
    <property type="entry name" value="Spore Coat Polysaccharide Biosynthesis Protein SpsA, Chain A"/>
    <property type="match status" value="1"/>
</dbReference>
<name>A0A928Q5F8_9FIRM</name>
<gene>
    <name evidence="2" type="ORF">E7512_09685</name>
</gene>
<proteinExistence type="predicted"/>
<accession>A0A928Q5F8</accession>